<dbReference type="AlphaFoldDB" id="A0A377IA16"/>
<sequence length="34" mass="3820">MNLLSFIFVIIACLSARDGGAWGWWVFFALLVSD</sequence>
<proteinExistence type="predicted"/>
<protein>
    <submittedName>
        <fullName evidence="1">Uncharacterized protein</fullName>
    </submittedName>
</protein>
<reference evidence="1 2" key="1">
    <citation type="submission" date="2018-06" db="EMBL/GenBank/DDBJ databases">
        <authorList>
            <consortium name="Pathogen Informatics"/>
            <person name="Doyle S."/>
        </authorList>
    </citation>
    <scope>NUCLEOTIDE SEQUENCE [LARGE SCALE GENOMIC DNA]</scope>
    <source>
        <strain evidence="1 2">NCTC11296</strain>
    </source>
</reference>
<gene>
    <name evidence="1" type="ORF">NCTC11296_01983</name>
</gene>
<organism evidence="1 2">
    <name type="scientific">Avibacterium paragallinarum</name>
    <name type="common">Haemophilus gallinarum</name>
    <dbReference type="NCBI Taxonomy" id="728"/>
    <lineage>
        <taxon>Bacteria</taxon>
        <taxon>Pseudomonadati</taxon>
        <taxon>Pseudomonadota</taxon>
        <taxon>Gammaproteobacteria</taxon>
        <taxon>Pasteurellales</taxon>
        <taxon>Pasteurellaceae</taxon>
        <taxon>Avibacterium</taxon>
    </lineage>
</organism>
<accession>A0A377IA16</accession>
<name>A0A377IA16_AVIPA</name>
<evidence type="ECO:0000313" key="2">
    <source>
        <dbReference type="Proteomes" id="UP000254465"/>
    </source>
</evidence>
<dbReference type="Proteomes" id="UP000254465">
    <property type="component" value="Unassembled WGS sequence"/>
</dbReference>
<dbReference type="EMBL" id="UGHK01000002">
    <property type="protein sequence ID" value="STO72063.1"/>
    <property type="molecule type" value="Genomic_DNA"/>
</dbReference>
<evidence type="ECO:0000313" key="1">
    <source>
        <dbReference type="EMBL" id="STO72063.1"/>
    </source>
</evidence>